<accession>A0A934VAY9</accession>
<proteinExistence type="predicted"/>
<dbReference type="Gene3D" id="3.40.50.300">
    <property type="entry name" value="P-loop containing nucleotide triphosphate hydrolases"/>
    <property type="match status" value="1"/>
</dbReference>
<dbReference type="SUPFAM" id="SSF52540">
    <property type="entry name" value="P-loop containing nucleoside triphosphate hydrolases"/>
    <property type="match status" value="1"/>
</dbReference>
<dbReference type="InterPro" id="IPR006073">
    <property type="entry name" value="GTP-bd"/>
</dbReference>
<gene>
    <name evidence="2" type="ORF">JIN81_07370</name>
</gene>
<dbReference type="InterPro" id="IPR021871">
    <property type="entry name" value="DUF3482"/>
</dbReference>
<evidence type="ECO:0000259" key="1">
    <source>
        <dbReference type="Pfam" id="PF01926"/>
    </source>
</evidence>
<dbReference type="RefSeq" id="WP_200278147.1">
    <property type="nucleotide sequence ID" value="NZ_JAENII010000004.1"/>
</dbReference>
<comment type="caution">
    <text evidence="2">The sequence shown here is derived from an EMBL/GenBank/DDBJ whole genome shotgun (WGS) entry which is preliminary data.</text>
</comment>
<sequence length="483" mass="53960">MSDWWSDQVPSFVVVGRVNAGKSSTLATLLEVDDDDVLRVSATPGETTSVQALPVIYDDEEWIRFFDSPGFQQPVEAVKVIEEMAGDRVPGPDEIRRFVEECGDDFPDEVRLLEPVARGAGILYVVDPSKPVRDSFLAEIEILRWSGRPRLALLNAQSDDTTHEEEWRERLGTAFNLVRTFDAHEARYDERRRLLEALLQIEERHGDRIEHVLKAMEVEWGQRQEEAVEALMDFLEDSLKLRVTDGLDERDLGVPARRERKESALMEEYYDKLAKLESKCLDRWLKTYRHHLLEADVDPVNHRGLDLATAETWKKWGLNRWQLTAAGAAAGGLAGAAFDLGVGVHSLGAGTVLGALGGGTAAFLKGGQLPELKVKLDGGMKWRSGGGRTLIVGPPASPNFPWVLLDSMLVRYRGIITRAHGRRDAAPLEGGDDDSLVRQFPSERRTLLQKWFNSCLKGKPDRGKETEVYAALVEALEEVEDGV</sequence>
<protein>
    <submittedName>
        <fullName evidence="2">GTPase/DUF3482 domain-containing protein</fullName>
    </submittedName>
</protein>
<dbReference type="AlphaFoldDB" id="A0A934VAY9"/>
<dbReference type="EMBL" id="JAENII010000004">
    <property type="protein sequence ID" value="MBK1826833.1"/>
    <property type="molecule type" value="Genomic_DNA"/>
</dbReference>
<dbReference type="InterPro" id="IPR027417">
    <property type="entry name" value="P-loop_NTPase"/>
</dbReference>
<dbReference type="Pfam" id="PF11981">
    <property type="entry name" value="DUF3482"/>
    <property type="match status" value="1"/>
</dbReference>
<dbReference type="Proteomes" id="UP000658278">
    <property type="component" value="Unassembled WGS sequence"/>
</dbReference>
<evidence type="ECO:0000313" key="3">
    <source>
        <dbReference type="Proteomes" id="UP000658278"/>
    </source>
</evidence>
<dbReference type="GO" id="GO:0005525">
    <property type="term" value="F:GTP binding"/>
    <property type="evidence" value="ECO:0007669"/>
    <property type="project" value="InterPro"/>
</dbReference>
<name>A0A934VAY9_9BACT</name>
<keyword evidence="3" id="KW-1185">Reference proteome</keyword>
<dbReference type="Pfam" id="PF01926">
    <property type="entry name" value="MMR_HSR1"/>
    <property type="match status" value="1"/>
</dbReference>
<evidence type="ECO:0000313" key="2">
    <source>
        <dbReference type="EMBL" id="MBK1826833.1"/>
    </source>
</evidence>
<reference evidence="2" key="1">
    <citation type="submission" date="2021-01" db="EMBL/GenBank/DDBJ databases">
        <title>Modified the classification status of verrucomicrobia.</title>
        <authorList>
            <person name="Feng X."/>
        </authorList>
    </citation>
    <scope>NUCLEOTIDE SEQUENCE</scope>
    <source>
        <strain evidence="2">KCTC 22201</strain>
    </source>
</reference>
<organism evidence="2 3">
    <name type="scientific">Haloferula rosea</name>
    <dbReference type="NCBI Taxonomy" id="490093"/>
    <lineage>
        <taxon>Bacteria</taxon>
        <taxon>Pseudomonadati</taxon>
        <taxon>Verrucomicrobiota</taxon>
        <taxon>Verrucomicrobiia</taxon>
        <taxon>Verrucomicrobiales</taxon>
        <taxon>Verrucomicrobiaceae</taxon>
        <taxon>Haloferula</taxon>
    </lineage>
</organism>
<feature type="domain" description="G" evidence="1">
    <location>
        <begin position="12"/>
        <end position="81"/>
    </location>
</feature>